<reference evidence="10" key="2">
    <citation type="submission" date="2025-08" db="UniProtKB">
        <authorList>
            <consortium name="RefSeq"/>
        </authorList>
    </citation>
    <scope>IDENTIFICATION</scope>
    <source>
        <tissue evidence="10">Leaf</tissue>
    </source>
</reference>
<evidence type="ECO:0000256" key="6">
    <source>
        <dbReference type="ARBA" id="ARBA00023157"/>
    </source>
</evidence>
<dbReference type="InterPro" id="IPR008176">
    <property type="entry name" value="Defensin_plant"/>
</dbReference>
<dbReference type="GO" id="GO:0050832">
    <property type="term" value="P:defense response to fungus"/>
    <property type="evidence" value="ECO:0007669"/>
    <property type="project" value="UniProtKB-KW"/>
</dbReference>
<dbReference type="Gene3D" id="3.30.30.10">
    <property type="entry name" value="Knottin, scorpion toxin-like"/>
    <property type="match status" value="1"/>
</dbReference>
<comment type="similarity">
    <text evidence="1">Belongs to the DEFL family.</text>
</comment>
<evidence type="ECO:0000256" key="1">
    <source>
        <dbReference type="ARBA" id="ARBA00006722"/>
    </source>
</evidence>
<evidence type="ECO:0000256" key="5">
    <source>
        <dbReference type="ARBA" id="ARBA00022821"/>
    </source>
</evidence>
<dbReference type="PANTHER" id="PTHR33147:SF123">
    <property type="entry name" value="DEFENSIN-LIKE PROTEIN 10"/>
    <property type="match status" value="1"/>
</dbReference>
<dbReference type="InterPro" id="IPR003614">
    <property type="entry name" value="Knottins"/>
</dbReference>
<feature type="signal peptide" evidence="7">
    <location>
        <begin position="1"/>
        <end position="28"/>
    </location>
</feature>
<evidence type="ECO:0000313" key="10">
    <source>
        <dbReference type="RefSeq" id="XP_018455959.1"/>
    </source>
</evidence>
<evidence type="ECO:0000256" key="7">
    <source>
        <dbReference type="SAM" id="SignalP"/>
    </source>
</evidence>
<gene>
    <name evidence="10" type="primary">LOC108827103</name>
</gene>
<dbReference type="SMART" id="SM00505">
    <property type="entry name" value="Knot1"/>
    <property type="match status" value="1"/>
</dbReference>
<dbReference type="PROSITE" id="PS00940">
    <property type="entry name" value="GAMMA_THIONIN"/>
    <property type="match status" value="1"/>
</dbReference>
<organism evidence="9 10">
    <name type="scientific">Raphanus sativus</name>
    <name type="common">Radish</name>
    <name type="synonym">Raphanus raphanistrum var. sativus</name>
    <dbReference type="NCBI Taxonomy" id="3726"/>
    <lineage>
        <taxon>Eukaryota</taxon>
        <taxon>Viridiplantae</taxon>
        <taxon>Streptophyta</taxon>
        <taxon>Embryophyta</taxon>
        <taxon>Tracheophyta</taxon>
        <taxon>Spermatophyta</taxon>
        <taxon>Magnoliopsida</taxon>
        <taxon>eudicotyledons</taxon>
        <taxon>Gunneridae</taxon>
        <taxon>Pentapetalae</taxon>
        <taxon>rosids</taxon>
        <taxon>malvids</taxon>
        <taxon>Brassicales</taxon>
        <taxon>Brassicaceae</taxon>
        <taxon>Brassiceae</taxon>
        <taxon>Raphanus</taxon>
    </lineage>
</organism>
<dbReference type="AlphaFoldDB" id="A0A6J0L8Q7"/>
<dbReference type="Pfam" id="PF00304">
    <property type="entry name" value="Gamma-thionin"/>
    <property type="match status" value="1"/>
</dbReference>
<accession>A0A6J0L8Q7</accession>
<dbReference type="GeneID" id="108827103"/>
<dbReference type="OrthoDB" id="683455at2759"/>
<sequence>MKLSLRVVSAILLSFMLLFTSGMGPVESKPCEARSKTFQGVCLNGQKCASACTKEGSTGGRCSSLRCSCTRPC</sequence>
<evidence type="ECO:0000256" key="4">
    <source>
        <dbReference type="ARBA" id="ARBA00022729"/>
    </source>
</evidence>
<evidence type="ECO:0000256" key="3">
    <source>
        <dbReference type="ARBA" id="ARBA00022577"/>
    </source>
</evidence>
<dbReference type="SUPFAM" id="SSF57095">
    <property type="entry name" value="Scorpion toxin-like"/>
    <property type="match status" value="1"/>
</dbReference>
<dbReference type="PANTHER" id="PTHR33147">
    <property type="entry name" value="DEFENSIN-LIKE PROTEIN 1"/>
    <property type="match status" value="1"/>
</dbReference>
<dbReference type="GO" id="GO:0031640">
    <property type="term" value="P:killing of cells of another organism"/>
    <property type="evidence" value="ECO:0007669"/>
    <property type="project" value="UniProtKB-KW"/>
</dbReference>
<keyword evidence="2" id="KW-0929">Antimicrobial</keyword>
<proteinExistence type="inferred from homology"/>
<evidence type="ECO:0000259" key="8">
    <source>
        <dbReference type="SMART" id="SM00505"/>
    </source>
</evidence>
<evidence type="ECO:0000256" key="2">
    <source>
        <dbReference type="ARBA" id="ARBA00022529"/>
    </source>
</evidence>
<keyword evidence="5" id="KW-0611">Plant defense</keyword>
<name>A0A6J0L8Q7_RAPSA</name>
<dbReference type="RefSeq" id="XP_018455959.1">
    <property type="nucleotide sequence ID" value="XM_018600457.2"/>
</dbReference>
<dbReference type="Proteomes" id="UP000504610">
    <property type="component" value="Chromosome 9"/>
</dbReference>
<reference evidence="9" key="1">
    <citation type="journal article" date="2019" name="Database">
        <title>The radish genome database (RadishGD): an integrated information resource for radish genomics.</title>
        <authorList>
            <person name="Yu H.J."/>
            <person name="Baek S."/>
            <person name="Lee Y.J."/>
            <person name="Cho A."/>
            <person name="Mun J.H."/>
        </authorList>
    </citation>
    <scope>NUCLEOTIDE SEQUENCE [LARGE SCALE GENOMIC DNA]</scope>
    <source>
        <strain evidence="9">cv. WK10039</strain>
    </source>
</reference>
<dbReference type="KEGG" id="rsz:108827103"/>
<keyword evidence="4 7" id="KW-0732">Signal</keyword>
<evidence type="ECO:0000313" key="9">
    <source>
        <dbReference type="Proteomes" id="UP000504610"/>
    </source>
</evidence>
<feature type="domain" description="Knottins-like" evidence="8">
    <location>
        <begin position="30"/>
        <end position="73"/>
    </location>
</feature>
<dbReference type="InterPro" id="IPR036574">
    <property type="entry name" value="Scorpion_toxin-like_sf"/>
</dbReference>
<feature type="chain" id="PRO_5026752569" evidence="7">
    <location>
        <begin position="29"/>
        <end position="73"/>
    </location>
</feature>
<protein>
    <submittedName>
        <fullName evidence="10">Defensin-like protein 10</fullName>
    </submittedName>
</protein>
<keyword evidence="9" id="KW-1185">Reference proteome</keyword>
<keyword evidence="6" id="KW-1015">Disulfide bond</keyword>
<keyword evidence="3" id="KW-0295">Fungicide</keyword>